<evidence type="ECO:0000313" key="3">
    <source>
        <dbReference type="Proteomes" id="UP000800035"/>
    </source>
</evidence>
<keyword evidence="1" id="KW-0472">Membrane</keyword>
<reference evidence="2" key="1">
    <citation type="journal article" date="2020" name="Stud. Mycol.">
        <title>101 Dothideomycetes genomes: a test case for predicting lifestyles and emergence of pathogens.</title>
        <authorList>
            <person name="Haridas S."/>
            <person name="Albert R."/>
            <person name="Binder M."/>
            <person name="Bloem J."/>
            <person name="Labutti K."/>
            <person name="Salamov A."/>
            <person name="Andreopoulos B."/>
            <person name="Baker S."/>
            <person name="Barry K."/>
            <person name="Bills G."/>
            <person name="Bluhm B."/>
            <person name="Cannon C."/>
            <person name="Castanera R."/>
            <person name="Culley D."/>
            <person name="Daum C."/>
            <person name="Ezra D."/>
            <person name="Gonzalez J."/>
            <person name="Henrissat B."/>
            <person name="Kuo A."/>
            <person name="Liang C."/>
            <person name="Lipzen A."/>
            <person name="Lutzoni F."/>
            <person name="Magnuson J."/>
            <person name="Mondo S."/>
            <person name="Nolan M."/>
            <person name="Ohm R."/>
            <person name="Pangilinan J."/>
            <person name="Park H.-J."/>
            <person name="Ramirez L."/>
            <person name="Alfaro M."/>
            <person name="Sun H."/>
            <person name="Tritt A."/>
            <person name="Yoshinaga Y."/>
            <person name="Zwiers L.-H."/>
            <person name="Turgeon B."/>
            <person name="Goodwin S."/>
            <person name="Spatafora J."/>
            <person name="Crous P."/>
            <person name="Grigoriev I."/>
        </authorList>
    </citation>
    <scope>NUCLEOTIDE SEQUENCE</scope>
    <source>
        <strain evidence="2">CBS 675.92</strain>
    </source>
</reference>
<proteinExistence type="predicted"/>
<evidence type="ECO:0000256" key="1">
    <source>
        <dbReference type="SAM" id="Phobius"/>
    </source>
</evidence>
<protein>
    <submittedName>
        <fullName evidence="2">Uncharacterized protein</fullName>
    </submittedName>
</protein>
<evidence type="ECO:0000313" key="2">
    <source>
        <dbReference type="EMBL" id="KAF1952922.1"/>
    </source>
</evidence>
<dbReference type="AlphaFoldDB" id="A0A6A5TMI3"/>
<dbReference type="Proteomes" id="UP000800035">
    <property type="component" value="Unassembled WGS sequence"/>
</dbReference>
<dbReference type="EMBL" id="ML977007">
    <property type="protein sequence ID" value="KAF1952922.1"/>
    <property type="molecule type" value="Genomic_DNA"/>
</dbReference>
<gene>
    <name evidence="2" type="ORF">CC80DRAFT_168791</name>
</gene>
<keyword evidence="1" id="KW-1133">Transmembrane helix</keyword>
<sequence>MGSLLLMILVFGAWVWILQFLGRKSTSKSYALVPFNFGAALSLPRVLVVLNCMMGRRSG</sequence>
<feature type="transmembrane region" description="Helical" evidence="1">
    <location>
        <begin position="30"/>
        <end position="50"/>
    </location>
</feature>
<keyword evidence="3" id="KW-1185">Reference proteome</keyword>
<accession>A0A6A5TMI3</accession>
<name>A0A6A5TMI3_9PLEO</name>
<organism evidence="2 3">
    <name type="scientific">Byssothecium circinans</name>
    <dbReference type="NCBI Taxonomy" id="147558"/>
    <lineage>
        <taxon>Eukaryota</taxon>
        <taxon>Fungi</taxon>
        <taxon>Dikarya</taxon>
        <taxon>Ascomycota</taxon>
        <taxon>Pezizomycotina</taxon>
        <taxon>Dothideomycetes</taxon>
        <taxon>Pleosporomycetidae</taxon>
        <taxon>Pleosporales</taxon>
        <taxon>Massarineae</taxon>
        <taxon>Massarinaceae</taxon>
        <taxon>Byssothecium</taxon>
    </lineage>
</organism>
<keyword evidence="1" id="KW-0812">Transmembrane</keyword>